<dbReference type="OrthoDB" id="947434at2"/>
<dbReference type="RefSeq" id="WP_100990233.1">
    <property type="nucleotide sequence ID" value="NZ_CP025096.1"/>
</dbReference>
<evidence type="ECO:0000313" key="2">
    <source>
        <dbReference type="EMBL" id="AUD04167.1"/>
    </source>
</evidence>
<dbReference type="EMBL" id="CP025096">
    <property type="protein sequence ID" value="AUD04167.1"/>
    <property type="molecule type" value="Genomic_DNA"/>
</dbReference>
<feature type="chain" id="PRO_5014622976" evidence="1">
    <location>
        <begin position="21"/>
        <end position="200"/>
    </location>
</feature>
<accession>A0A2K8Z2S5</accession>
<sequence>MKSIASFLISVWISTMPALAQSINRFSFQAGYLYATSKLTRTSTALFGLPDFDPKPGFYMGLTYEHQISTLITSQLELTYQQKGSINRTSPLSPEFINTYSYLSLTPMVGVKPVKNLHFLIGPQLNLLVNKLTRGSDTQVLFDANRRLEFGLMGRASYQFNRVGLTASYFKGLTAYYKRDYYYYLMNQNWQVGLAYQLNK</sequence>
<dbReference type="Proteomes" id="UP000232883">
    <property type="component" value="Chromosome"/>
</dbReference>
<keyword evidence="3" id="KW-1185">Reference proteome</keyword>
<dbReference type="KEGG" id="spir:CWM47_21410"/>
<organism evidence="2 3">
    <name type="scientific">Spirosoma pollinicola</name>
    <dbReference type="NCBI Taxonomy" id="2057025"/>
    <lineage>
        <taxon>Bacteria</taxon>
        <taxon>Pseudomonadati</taxon>
        <taxon>Bacteroidota</taxon>
        <taxon>Cytophagia</taxon>
        <taxon>Cytophagales</taxon>
        <taxon>Cytophagaceae</taxon>
        <taxon>Spirosoma</taxon>
    </lineage>
</organism>
<keyword evidence="1" id="KW-0732">Signal</keyword>
<evidence type="ECO:0000256" key="1">
    <source>
        <dbReference type="SAM" id="SignalP"/>
    </source>
</evidence>
<feature type="signal peptide" evidence="1">
    <location>
        <begin position="1"/>
        <end position="20"/>
    </location>
</feature>
<dbReference type="AlphaFoldDB" id="A0A2K8Z2S5"/>
<reference evidence="2 3" key="1">
    <citation type="submission" date="2017-11" db="EMBL/GenBank/DDBJ databases">
        <title>Taxonomic description and genome sequences of Spirosoma HA7 sp. nov., isolated from pollen microhabitat of Corylus avellana.</title>
        <authorList>
            <person name="Ambika Manirajan B."/>
            <person name="Suarez C."/>
            <person name="Ratering S."/>
            <person name="Geissler-Plaum R."/>
            <person name="Cardinale M."/>
            <person name="Sylvia S."/>
        </authorList>
    </citation>
    <scope>NUCLEOTIDE SEQUENCE [LARGE SCALE GENOMIC DNA]</scope>
    <source>
        <strain evidence="2 3">HA7</strain>
    </source>
</reference>
<protein>
    <submittedName>
        <fullName evidence="2">Uncharacterized protein</fullName>
    </submittedName>
</protein>
<name>A0A2K8Z2S5_9BACT</name>
<gene>
    <name evidence="2" type="ORF">CWM47_21410</name>
</gene>
<proteinExistence type="predicted"/>
<evidence type="ECO:0000313" key="3">
    <source>
        <dbReference type="Proteomes" id="UP000232883"/>
    </source>
</evidence>